<comment type="caution">
    <text evidence="2">The sequence shown here is derived from an EMBL/GenBank/DDBJ whole genome shotgun (WGS) entry which is preliminary data.</text>
</comment>
<dbReference type="AlphaFoldDB" id="A0A0R1EUQ5"/>
<dbReference type="eggNOG" id="ENOG5032IVS">
    <property type="taxonomic scope" value="Bacteria"/>
</dbReference>
<dbReference type="EMBL" id="AZCT01000003">
    <property type="protein sequence ID" value="KRK13065.1"/>
    <property type="molecule type" value="Genomic_DNA"/>
</dbReference>
<feature type="domain" description="DUF1659" evidence="1">
    <location>
        <begin position="12"/>
        <end position="66"/>
    </location>
</feature>
<name>A0A0R1EUQ5_LACZE</name>
<dbReference type="GeneID" id="93268760"/>
<sequence length="69" mass="7695">MSRNITRQTIVYTLTDPENEAFKQVRRMNNVDPNAKDEELLAIGQAFAKLYPNASLTSTVLQQQAAVVA</sequence>
<dbReference type="Proteomes" id="UP000051984">
    <property type="component" value="Unassembled WGS sequence"/>
</dbReference>
<gene>
    <name evidence="2" type="ORF">FD51_GL002226</name>
</gene>
<dbReference type="InterPro" id="IPR012454">
    <property type="entry name" value="DUF1659"/>
</dbReference>
<evidence type="ECO:0000313" key="2">
    <source>
        <dbReference type="EMBL" id="KRK13065.1"/>
    </source>
</evidence>
<evidence type="ECO:0000259" key="1">
    <source>
        <dbReference type="Pfam" id="PF07872"/>
    </source>
</evidence>
<dbReference type="PATRIC" id="fig|1423816.3.peg.2306"/>
<protein>
    <recommendedName>
        <fullName evidence="1">DUF1659 domain-containing protein</fullName>
    </recommendedName>
</protein>
<proteinExistence type="predicted"/>
<accession>A0A0R1EUQ5</accession>
<evidence type="ECO:0000313" key="3">
    <source>
        <dbReference type="Proteomes" id="UP000051984"/>
    </source>
</evidence>
<dbReference type="Pfam" id="PF07872">
    <property type="entry name" value="DUF1659"/>
    <property type="match status" value="1"/>
</dbReference>
<dbReference type="RefSeq" id="WP_010489101.1">
    <property type="nucleotide sequence ID" value="NZ_AZCT01000003.1"/>
</dbReference>
<organism evidence="2 3">
    <name type="scientific">Lacticaseibacillus zeae DSM 20178 = KCTC 3804</name>
    <dbReference type="NCBI Taxonomy" id="1423816"/>
    <lineage>
        <taxon>Bacteria</taxon>
        <taxon>Bacillati</taxon>
        <taxon>Bacillota</taxon>
        <taxon>Bacilli</taxon>
        <taxon>Lactobacillales</taxon>
        <taxon>Lactobacillaceae</taxon>
        <taxon>Lacticaseibacillus</taxon>
    </lineage>
</organism>
<reference evidence="2 3" key="1">
    <citation type="journal article" date="2015" name="Genome Announc.">
        <title>Expanding the biotechnology potential of lactobacilli through comparative genomics of 213 strains and associated genera.</title>
        <authorList>
            <person name="Sun Z."/>
            <person name="Harris H.M."/>
            <person name="McCann A."/>
            <person name="Guo C."/>
            <person name="Argimon S."/>
            <person name="Zhang W."/>
            <person name="Yang X."/>
            <person name="Jeffery I.B."/>
            <person name="Cooney J.C."/>
            <person name="Kagawa T.F."/>
            <person name="Liu W."/>
            <person name="Song Y."/>
            <person name="Salvetti E."/>
            <person name="Wrobel A."/>
            <person name="Rasinkangas P."/>
            <person name="Parkhill J."/>
            <person name="Rea M.C."/>
            <person name="O'Sullivan O."/>
            <person name="Ritari J."/>
            <person name="Douillard F.P."/>
            <person name="Paul Ross R."/>
            <person name="Yang R."/>
            <person name="Briner A.E."/>
            <person name="Felis G.E."/>
            <person name="de Vos W.M."/>
            <person name="Barrangou R."/>
            <person name="Klaenhammer T.R."/>
            <person name="Caufield P.W."/>
            <person name="Cui Y."/>
            <person name="Zhang H."/>
            <person name="O'Toole P.W."/>
        </authorList>
    </citation>
    <scope>NUCLEOTIDE SEQUENCE [LARGE SCALE GENOMIC DNA]</scope>
    <source>
        <strain evidence="2 3">DSM 20178</strain>
    </source>
</reference>